<reference evidence="2" key="1">
    <citation type="submission" date="2022-11" db="UniProtKB">
        <authorList>
            <consortium name="WormBaseParasite"/>
        </authorList>
    </citation>
    <scope>IDENTIFICATION</scope>
</reference>
<protein>
    <submittedName>
        <fullName evidence="2">Uncharacterized protein</fullName>
    </submittedName>
</protein>
<evidence type="ECO:0000313" key="1">
    <source>
        <dbReference type="Proteomes" id="UP000887580"/>
    </source>
</evidence>
<dbReference type="WBParaSite" id="PS1159_v2.g3202.t1">
    <property type="protein sequence ID" value="PS1159_v2.g3202.t1"/>
    <property type="gene ID" value="PS1159_v2.g3202"/>
</dbReference>
<organism evidence="1 2">
    <name type="scientific">Panagrolaimus sp. PS1159</name>
    <dbReference type="NCBI Taxonomy" id="55785"/>
    <lineage>
        <taxon>Eukaryota</taxon>
        <taxon>Metazoa</taxon>
        <taxon>Ecdysozoa</taxon>
        <taxon>Nematoda</taxon>
        <taxon>Chromadorea</taxon>
        <taxon>Rhabditida</taxon>
        <taxon>Tylenchina</taxon>
        <taxon>Panagrolaimomorpha</taxon>
        <taxon>Panagrolaimoidea</taxon>
        <taxon>Panagrolaimidae</taxon>
        <taxon>Panagrolaimus</taxon>
    </lineage>
</organism>
<proteinExistence type="predicted"/>
<dbReference type="Proteomes" id="UP000887580">
    <property type="component" value="Unplaced"/>
</dbReference>
<accession>A0AC35GBG4</accession>
<sequence length="207" mass="24120">MDPSDDDSFSRTLMESIDPFNRTLKSGRRSVFSSSSLSSISNKSEIAFSNLTKKKKTVTFDAKNHIKIIPNRIQIQQDQENWSPNGTNRKKNSVFNSNSFQHQPRQQPSIYFELKKRVPLKPFSYKPIFNEQKIRNFNVNSNHLSRDPLSNISGCHDLSRAPRRPPLRQKSSKAYDMRFPRQFNHGYYKSDESFTVFHGLCLIFILI</sequence>
<evidence type="ECO:0000313" key="2">
    <source>
        <dbReference type="WBParaSite" id="PS1159_v2.g3202.t1"/>
    </source>
</evidence>
<name>A0AC35GBG4_9BILA</name>